<sequence length="59" mass="6514">LGSLVAQVVAKHHPVPIEFVAIKDTYAKSGKAAELLQRYGLTAKDVEQAVRSVIKRKRK</sequence>
<dbReference type="SUPFAM" id="SSF52922">
    <property type="entry name" value="TK C-terminal domain-like"/>
    <property type="match status" value="1"/>
</dbReference>
<dbReference type="InterPro" id="IPR009014">
    <property type="entry name" value="Transketo_C/PFOR_II"/>
</dbReference>
<dbReference type="Gene3D" id="3.40.50.920">
    <property type="match status" value="1"/>
</dbReference>
<reference evidence="1" key="1">
    <citation type="journal article" date="2014" name="Front. Microbiol.">
        <title>High frequency of phylogenetically diverse reductive dehalogenase-homologous genes in deep subseafloor sedimentary metagenomes.</title>
        <authorList>
            <person name="Kawai M."/>
            <person name="Futagami T."/>
            <person name="Toyoda A."/>
            <person name="Takaki Y."/>
            <person name="Nishi S."/>
            <person name="Hori S."/>
            <person name="Arai W."/>
            <person name="Tsubouchi T."/>
            <person name="Morono Y."/>
            <person name="Uchiyama I."/>
            <person name="Ito T."/>
            <person name="Fujiyama A."/>
            <person name="Inagaki F."/>
            <person name="Takami H."/>
        </authorList>
    </citation>
    <scope>NUCLEOTIDE SEQUENCE</scope>
    <source>
        <strain evidence="1">Expedition CK06-06</strain>
    </source>
</reference>
<comment type="caution">
    <text evidence="1">The sequence shown here is derived from an EMBL/GenBank/DDBJ whole genome shotgun (WGS) entry which is preliminary data.</text>
</comment>
<evidence type="ECO:0000313" key="1">
    <source>
        <dbReference type="EMBL" id="GAJ09550.1"/>
    </source>
</evidence>
<feature type="non-terminal residue" evidence="1">
    <location>
        <position position="1"/>
    </location>
</feature>
<name>X1VM69_9ZZZZ</name>
<accession>X1VM69</accession>
<dbReference type="EMBL" id="BARW01028128">
    <property type="protein sequence ID" value="GAJ09550.1"/>
    <property type="molecule type" value="Genomic_DNA"/>
</dbReference>
<gene>
    <name evidence="1" type="ORF">S12H4_45487</name>
</gene>
<organism evidence="1">
    <name type="scientific">marine sediment metagenome</name>
    <dbReference type="NCBI Taxonomy" id="412755"/>
    <lineage>
        <taxon>unclassified sequences</taxon>
        <taxon>metagenomes</taxon>
        <taxon>ecological metagenomes</taxon>
    </lineage>
</organism>
<proteinExistence type="predicted"/>
<evidence type="ECO:0008006" key="2">
    <source>
        <dbReference type="Google" id="ProtNLM"/>
    </source>
</evidence>
<protein>
    <recommendedName>
        <fullName evidence="2">Transketolase C-terminal domain-containing protein</fullName>
    </recommendedName>
</protein>
<dbReference type="AlphaFoldDB" id="X1VM69"/>